<dbReference type="EMBL" id="CP069029">
    <property type="protein sequence ID" value="QRC97124.1"/>
    <property type="molecule type" value="Genomic_DNA"/>
</dbReference>
<accession>A0A7U2I0E7</accession>
<gene>
    <name evidence="2" type="ORF">JI435_139980</name>
</gene>
<proteinExistence type="predicted"/>
<evidence type="ECO:0000313" key="3">
    <source>
        <dbReference type="Proteomes" id="UP000663193"/>
    </source>
</evidence>
<feature type="region of interest" description="Disordered" evidence="1">
    <location>
        <begin position="70"/>
        <end position="142"/>
    </location>
</feature>
<feature type="compositionally biased region" description="Low complexity" evidence="1">
    <location>
        <begin position="112"/>
        <end position="139"/>
    </location>
</feature>
<protein>
    <submittedName>
        <fullName evidence="2">Uncharacterized protein</fullName>
    </submittedName>
</protein>
<name>A0A7U2I0E7_PHANO</name>
<dbReference type="VEuPathDB" id="FungiDB:JI435_139980"/>
<organism evidence="2 3">
    <name type="scientific">Phaeosphaeria nodorum (strain SN15 / ATCC MYA-4574 / FGSC 10173)</name>
    <name type="common">Glume blotch fungus</name>
    <name type="synonym">Parastagonospora nodorum</name>
    <dbReference type="NCBI Taxonomy" id="321614"/>
    <lineage>
        <taxon>Eukaryota</taxon>
        <taxon>Fungi</taxon>
        <taxon>Dikarya</taxon>
        <taxon>Ascomycota</taxon>
        <taxon>Pezizomycotina</taxon>
        <taxon>Dothideomycetes</taxon>
        <taxon>Pleosporomycetidae</taxon>
        <taxon>Pleosporales</taxon>
        <taxon>Pleosporineae</taxon>
        <taxon>Phaeosphaeriaceae</taxon>
        <taxon>Parastagonospora</taxon>
    </lineage>
</organism>
<dbReference type="Proteomes" id="UP000663193">
    <property type="component" value="Chromosome 7"/>
</dbReference>
<sequence>MAIMTRRQYLDKFRAMELRRFLQVGQGLTLTKQEYDQIRLGVRRAVTLNLQESVCDMWLATDRARTGLVPRQKSNIESETDSEGDSDIAEGGDVESDHFEDNYDGKDDDNNINDGDNTNDGYNNGDDSNDINDSITNDGYNWNSQPNLDDLFNHGISEGESEDGEFNADTSTYVQQQPFATPPLPPLPASLKASIKDTVRRCQEREQDLIANGFHEGTKEFFNDPIRRELSILQQEAIGINMKEYMLFRFGRVTDDEGNDLPGAPF</sequence>
<feature type="compositionally biased region" description="Acidic residues" evidence="1">
    <location>
        <begin position="78"/>
        <end position="94"/>
    </location>
</feature>
<dbReference type="OMA" id="KEYMLFR"/>
<feature type="compositionally biased region" description="Basic and acidic residues" evidence="1">
    <location>
        <begin position="95"/>
        <end position="109"/>
    </location>
</feature>
<reference evidence="3" key="1">
    <citation type="journal article" date="2021" name="BMC Genomics">
        <title>Chromosome-level genome assembly and manually-curated proteome of model necrotroph Parastagonospora nodorum Sn15 reveals a genome-wide trove of candidate effector homologs, and redundancy of virulence-related functions within an accessory chromosome.</title>
        <authorList>
            <person name="Bertazzoni S."/>
            <person name="Jones D.A.B."/>
            <person name="Phan H.T."/>
            <person name="Tan K.-C."/>
            <person name="Hane J.K."/>
        </authorList>
    </citation>
    <scope>NUCLEOTIDE SEQUENCE [LARGE SCALE GENOMIC DNA]</scope>
    <source>
        <strain evidence="3">SN15 / ATCC MYA-4574 / FGSC 10173)</strain>
    </source>
</reference>
<dbReference type="AlphaFoldDB" id="A0A7U2I0E7"/>
<evidence type="ECO:0000313" key="2">
    <source>
        <dbReference type="EMBL" id="QRC97124.1"/>
    </source>
</evidence>
<keyword evidence="3" id="KW-1185">Reference proteome</keyword>
<evidence type="ECO:0000256" key="1">
    <source>
        <dbReference type="SAM" id="MobiDB-lite"/>
    </source>
</evidence>